<sequence length="93" mass="10318">MSEVRSKKSVTRRLRGDSSGAGGRPWNEACESADMLEAANGTREVLLQATMDGLRKVGDQLSEDSWLFADNPPPKSFQLPKPDRSSDWRVDKP</sequence>
<comment type="caution">
    <text evidence="2">The sequence shown here is derived from an EMBL/GenBank/DDBJ whole genome shotgun (WGS) entry which is preliminary data.</text>
</comment>
<reference evidence="2 3" key="1">
    <citation type="journal article" date="2023" name="Nat. Commun.">
        <title>Origin of minicircular mitochondrial genomes in red algae.</title>
        <authorList>
            <person name="Lee Y."/>
            <person name="Cho C.H."/>
            <person name="Lee Y.M."/>
            <person name="Park S.I."/>
            <person name="Yang J.H."/>
            <person name="West J.A."/>
            <person name="Bhattacharya D."/>
            <person name="Yoon H.S."/>
        </authorList>
    </citation>
    <scope>NUCLEOTIDE SEQUENCE [LARGE SCALE GENOMIC DNA]</scope>
    <source>
        <strain evidence="2 3">CCMP1338</strain>
        <tissue evidence="2">Whole cell</tissue>
    </source>
</reference>
<dbReference type="AlphaFoldDB" id="A0AAV8UR15"/>
<dbReference type="EMBL" id="JAMWBK010000005">
    <property type="protein sequence ID" value="KAJ8904934.1"/>
    <property type="molecule type" value="Genomic_DNA"/>
</dbReference>
<evidence type="ECO:0000313" key="2">
    <source>
        <dbReference type="EMBL" id="KAJ8904934.1"/>
    </source>
</evidence>
<proteinExistence type="predicted"/>
<protein>
    <submittedName>
        <fullName evidence="2">Uncharacterized protein</fullName>
    </submittedName>
</protein>
<evidence type="ECO:0000313" key="3">
    <source>
        <dbReference type="Proteomes" id="UP001157974"/>
    </source>
</evidence>
<accession>A0AAV8UR15</accession>
<organism evidence="2 3">
    <name type="scientific">Rhodosorus marinus</name>
    <dbReference type="NCBI Taxonomy" id="101924"/>
    <lineage>
        <taxon>Eukaryota</taxon>
        <taxon>Rhodophyta</taxon>
        <taxon>Stylonematophyceae</taxon>
        <taxon>Stylonematales</taxon>
        <taxon>Stylonemataceae</taxon>
        <taxon>Rhodosorus</taxon>
    </lineage>
</organism>
<gene>
    <name evidence="2" type="ORF">NDN08_001447</name>
</gene>
<keyword evidence="3" id="KW-1185">Reference proteome</keyword>
<feature type="region of interest" description="Disordered" evidence="1">
    <location>
        <begin position="1"/>
        <end position="28"/>
    </location>
</feature>
<feature type="region of interest" description="Disordered" evidence="1">
    <location>
        <begin position="65"/>
        <end position="93"/>
    </location>
</feature>
<evidence type="ECO:0000256" key="1">
    <source>
        <dbReference type="SAM" id="MobiDB-lite"/>
    </source>
</evidence>
<feature type="compositionally biased region" description="Basic and acidic residues" evidence="1">
    <location>
        <begin position="81"/>
        <end position="93"/>
    </location>
</feature>
<dbReference type="Proteomes" id="UP001157974">
    <property type="component" value="Unassembled WGS sequence"/>
</dbReference>
<name>A0AAV8UR15_9RHOD</name>